<evidence type="ECO:0000313" key="2">
    <source>
        <dbReference type="EMBL" id="RQO84987.1"/>
    </source>
</evidence>
<reference evidence="2 3" key="1">
    <citation type="journal article" date="2006" name="Science">
        <title>The genome of black cottonwood, Populus trichocarpa (Torr. &amp; Gray).</title>
        <authorList>
            <person name="Tuskan G.A."/>
            <person name="Difazio S."/>
            <person name="Jansson S."/>
            <person name="Bohlmann J."/>
            <person name="Grigoriev I."/>
            <person name="Hellsten U."/>
            <person name="Putnam N."/>
            <person name="Ralph S."/>
            <person name="Rombauts S."/>
            <person name="Salamov A."/>
            <person name="Schein J."/>
            <person name="Sterck L."/>
            <person name="Aerts A."/>
            <person name="Bhalerao R.R."/>
            <person name="Bhalerao R.P."/>
            <person name="Blaudez D."/>
            <person name="Boerjan W."/>
            <person name="Brun A."/>
            <person name="Brunner A."/>
            <person name="Busov V."/>
            <person name="Campbell M."/>
            <person name="Carlson J."/>
            <person name="Chalot M."/>
            <person name="Chapman J."/>
            <person name="Chen G.L."/>
            <person name="Cooper D."/>
            <person name="Coutinho P.M."/>
            <person name="Couturier J."/>
            <person name="Covert S."/>
            <person name="Cronk Q."/>
            <person name="Cunningham R."/>
            <person name="Davis J."/>
            <person name="Degroeve S."/>
            <person name="Dejardin A."/>
            <person name="Depamphilis C."/>
            <person name="Detter J."/>
            <person name="Dirks B."/>
            <person name="Dubchak I."/>
            <person name="Duplessis S."/>
            <person name="Ehlting J."/>
            <person name="Ellis B."/>
            <person name="Gendler K."/>
            <person name="Goodstein D."/>
            <person name="Gribskov M."/>
            <person name="Grimwood J."/>
            <person name="Groover A."/>
            <person name="Gunter L."/>
            <person name="Hamberger B."/>
            <person name="Heinze B."/>
            <person name="Helariutta Y."/>
            <person name="Henrissat B."/>
            <person name="Holligan D."/>
            <person name="Holt R."/>
            <person name="Huang W."/>
            <person name="Islam-Faridi N."/>
            <person name="Jones S."/>
            <person name="Jones-Rhoades M."/>
            <person name="Jorgensen R."/>
            <person name="Joshi C."/>
            <person name="Kangasjarvi J."/>
            <person name="Karlsson J."/>
            <person name="Kelleher C."/>
            <person name="Kirkpatrick R."/>
            <person name="Kirst M."/>
            <person name="Kohler A."/>
            <person name="Kalluri U."/>
            <person name="Larimer F."/>
            <person name="Leebens-Mack J."/>
            <person name="Leple J.C."/>
            <person name="Locascio P."/>
            <person name="Lou Y."/>
            <person name="Lucas S."/>
            <person name="Martin F."/>
            <person name="Montanini B."/>
            <person name="Napoli C."/>
            <person name="Nelson D.R."/>
            <person name="Nelson C."/>
            <person name="Nieminen K."/>
            <person name="Nilsson O."/>
            <person name="Pereda V."/>
            <person name="Peter G."/>
            <person name="Philippe R."/>
            <person name="Pilate G."/>
            <person name="Poliakov A."/>
            <person name="Razumovskaya J."/>
            <person name="Richardson P."/>
            <person name="Rinaldi C."/>
            <person name="Ritland K."/>
            <person name="Rouze P."/>
            <person name="Ryaboy D."/>
            <person name="Schmutz J."/>
            <person name="Schrader J."/>
            <person name="Segerman B."/>
            <person name="Shin H."/>
            <person name="Siddiqui A."/>
            <person name="Sterky F."/>
            <person name="Terry A."/>
            <person name="Tsai C.J."/>
            <person name="Uberbacher E."/>
            <person name="Unneberg P."/>
            <person name="Vahala J."/>
            <person name="Wall K."/>
            <person name="Wessler S."/>
            <person name="Yang G."/>
            <person name="Yin T."/>
            <person name="Douglas C."/>
            <person name="Marra M."/>
            <person name="Sandberg G."/>
            <person name="Van de Peer Y."/>
            <person name="Rokhsar D."/>
        </authorList>
    </citation>
    <scope>NUCLEOTIDE SEQUENCE [LARGE SCALE GENOMIC DNA]</scope>
    <source>
        <strain evidence="3">cv. Nisqually</strain>
        <strain evidence="2">Nisqually-1</strain>
    </source>
</reference>
<dbReference type="PANTHER" id="PTHR31928">
    <property type="entry name" value="EXPRESSED PROTEIN"/>
    <property type="match status" value="1"/>
</dbReference>
<evidence type="ECO:0000313" key="3">
    <source>
        <dbReference type="Proteomes" id="UP000006729"/>
    </source>
</evidence>
<feature type="domain" description="DUF6857" evidence="1">
    <location>
        <begin position="109"/>
        <end position="177"/>
    </location>
</feature>
<keyword evidence="3" id="KW-1185">Reference proteome</keyword>
<dbReference type="InterPro" id="IPR049172">
    <property type="entry name" value="DUF6857_pln"/>
</dbReference>
<dbReference type="EMBL" id="CM009290">
    <property type="protein sequence ID" value="RQO84988.1"/>
    <property type="molecule type" value="Genomic_DNA"/>
</dbReference>
<organism evidence="2 3">
    <name type="scientific">Populus trichocarpa</name>
    <name type="common">Western balsam poplar</name>
    <name type="synonym">Populus balsamifera subsp. trichocarpa</name>
    <dbReference type="NCBI Taxonomy" id="3694"/>
    <lineage>
        <taxon>Eukaryota</taxon>
        <taxon>Viridiplantae</taxon>
        <taxon>Streptophyta</taxon>
        <taxon>Embryophyta</taxon>
        <taxon>Tracheophyta</taxon>
        <taxon>Spermatophyta</taxon>
        <taxon>Magnoliopsida</taxon>
        <taxon>eudicotyledons</taxon>
        <taxon>Gunneridae</taxon>
        <taxon>Pentapetalae</taxon>
        <taxon>rosids</taxon>
        <taxon>fabids</taxon>
        <taxon>Malpighiales</taxon>
        <taxon>Salicaceae</taxon>
        <taxon>Saliceae</taxon>
        <taxon>Populus</taxon>
    </lineage>
</organism>
<name>A0A3N7EA91_POPTR</name>
<dbReference type="OrthoDB" id="773154at2759"/>
<accession>A0A3N7EA91</accession>
<proteinExistence type="predicted"/>
<reference evidence="2" key="2">
    <citation type="submission" date="2017-07" db="EMBL/GenBank/DDBJ databases">
        <title>WGS assembly of Populus trichocarpa.</title>
        <authorList>
            <person name="Tuskan G."/>
            <person name="Difazio S."/>
            <person name="Jansson S."/>
            <person name="Bohlmann J."/>
            <person name="Grigoriev I."/>
            <person name="Hellsten U."/>
            <person name="Putnam N."/>
            <person name="Ralph S."/>
            <person name="Rombauts S."/>
            <person name="Salamov A."/>
            <person name="Schein J."/>
            <person name="Sterck L."/>
            <person name="Aerts A."/>
            <person name="Bhalerao R."/>
            <person name="Bhalerao R."/>
            <person name="Blaudez D."/>
            <person name="Boerjan W."/>
            <person name="Brun A."/>
            <person name="Brunner A."/>
            <person name="Busov V."/>
            <person name="Campbell M."/>
            <person name="Carlson J."/>
            <person name="Chalot M."/>
            <person name="Chapman J."/>
            <person name="Chen G."/>
            <person name="Cooper D."/>
            <person name="Coutinho P."/>
            <person name="Couturier J."/>
            <person name="Covert S."/>
            <person name="Cronk Q."/>
            <person name="Cunningham R."/>
            <person name="Davis J."/>
            <person name="Degroeve S."/>
            <person name="Dejardin A."/>
            <person name="Depamphilis C."/>
            <person name="Detter J."/>
            <person name="Dirks B."/>
            <person name="Dubchak I."/>
            <person name="Duplessis S."/>
            <person name="Ehlting J."/>
            <person name="Ellis B."/>
            <person name="Gendler K."/>
            <person name="Goodstein D."/>
            <person name="Gribskov M."/>
            <person name="Grimwood J."/>
            <person name="Groover A."/>
            <person name="Gunter L."/>
            <person name="Hamberger B."/>
            <person name="Heinze B."/>
            <person name="Helariutta Y."/>
            <person name="Henrissat B."/>
            <person name="Holligan D."/>
            <person name="Holt R."/>
            <person name="Huang W."/>
            <person name="Islam-Faridi N."/>
            <person name="Jones S."/>
            <person name="Jones-Rhoades M."/>
            <person name="Jorgensen R."/>
            <person name="Joshi C."/>
            <person name="Kangasjarvi J."/>
            <person name="Karlsson J."/>
            <person name="Kelleher C."/>
            <person name="Kirkpatrick R."/>
            <person name="Kirst M."/>
            <person name="Kohler A."/>
            <person name="Kalluri U."/>
            <person name="Larimer F."/>
            <person name="Leebens-Mack J."/>
            <person name="Leple J."/>
            <person name="Locascio P."/>
            <person name="Lou Y."/>
            <person name="Lucas S."/>
            <person name="Martin F."/>
            <person name="Montanini B."/>
            <person name="Napoli C."/>
            <person name="Nelson D."/>
            <person name="Nelson C."/>
            <person name="Nieminen K."/>
            <person name="Nilsson O."/>
            <person name="Pereda V."/>
            <person name="Peter G."/>
            <person name="Philippe R."/>
            <person name="Pilate G."/>
            <person name="Poliakov A."/>
            <person name="Razumovskaya J."/>
            <person name="Richardson P."/>
            <person name="Rinaldi C."/>
            <person name="Ritland K."/>
            <person name="Rouze P."/>
            <person name="Ryaboy D."/>
            <person name="Schmutz J."/>
            <person name="Schrader J."/>
            <person name="Segerman B."/>
            <person name="Shin H."/>
            <person name="Siddiqui A."/>
            <person name="Sterky F."/>
            <person name="Terry A."/>
            <person name="Tsai C."/>
            <person name="Uberbacher E."/>
            <person name="Unneberg P."/>
            <person name="Vahala J."/>
            <person name="Wall K."/>
            <person name="Wessler S."/>
            <person name="Yang G."/>
            <person name="Yin T."/>
            <person name="Douglas C."/>
            <person name="Marra M."/>
            <person name="Sandberg G."/>
            <person name="Van De Peer Y."/>
            <person name="Rokhsar D."/>
        </authorList>
    </citation>
    <scope>NUCLEOTIDE SEQUENCE</scope>
    <source>
        <strain evidence="2">Nisqually-1</strain>
    </source>
</reference>
<feature type="domain" description="DUF6857" evidence="1">
    <location>
        <begin position="11"/>
        <end position="89"/>
    </location>
</feature>
<protein>
    <recommendedName>
        <fullName evidence="1">DUF6857 domain-containing protein</fullName>
    </recommendedName>
</protein>
<dbReference type="InterPro" id="IPR010341">
    <property type="entry name" value="DUF936_pln"/>
</dbReference>
<dbReference type="STRING" id="3694.A0A3N7EA91"/>
<dbReference type="AlphaFoldDB" id="A0A3N7EA91"/>
<dbReference type="EMBL" id="CM009290">
    <property type="protein sequence ID" value="RQO84987.1"/>
    <property type="molecule type" value="Genomic_DNA"/>
</dbReference>
<dbReference type="InParanoid" id="A0A3N7EA91"/>
<dbReference type="PANTHER" id="PTHR31928:SF2">
    <property type="entry name" value="EXPRESSED PROTEIN"/>
    <property type="match status" value="1"/>
</dbReference>
<sequence length="195" mass="21744">MQTLSSISASQCSSLFSHCLLYSKGMLRRRYLATLVAAEAQKQASTAAALIKCLNMFAELCASASPENPHLTLTKFLTIQQLIDQPNVTTPFEDKSLRLFTDFSAPDTEKTSKKTGLSYAKAKLKSPKPSMELSASEKQEWAKGEGTKEIKEVQQTLLNETRAWFLRFLEGALNAGWWGHQTHTANYTSIWTETT</sequence>
<evidence type="ECO:0000259" key="1">
    <source>
        <dbReference type="Pfam" id="PF21647"/>
    </source>
</evidence>
<dbReference type="Pfam" id="PF21647">
    <property type="entry name" value="DUF6857"/>
    <property type="match status" value="2"/>
</dbReference>
<dbReference type="Proteomes" id="UP000006729">
    <property type="component" value="Chromosome 1"/>
</dbReference>
<gene>
    <name evidence="2" type="ORF">POPTR_001G165101</name>
</gene>